<dbReference type="AlphaFoldDB" id="A0A7S4BHE5"/>
<feature type="domain" description="Sigma 54 modulation/S30EA ribosomal protein C-terminal" evidence="3">
    <location>
        <begin position="185"/>
        <end position="237"/>
    </location>
</feature>
<dbReference type="NCBIfam" id="TIGR00741">
    <property type="entry name" value="yfiA"/>
    <property type="match status" value="1"/>
</dbReference>
<dbReference type="HAMAP" id="MF_00839">
    <property type="entry name" value="HPF"/>
    <property type="match status" value="1"/>
</dbReference>
<dbReference type="InterPro" id="IPR003489">
    <property type="entry name" value="RHF/RaiA"/>
</dbReference>
<name>A0A7S4BHE5_CHRCT</name>
<feature type="compositionally biased region" description="Acidic residues" evidence="2">
    <location>
        <begin position="148"/>
        <end position="158"/>
    </location>
</feature>
<dbReference type="PANTHER" id="PTHR33231">
    <property type="entry name" value="30S RIBOSOMAL PROTEIN"/>
    <property type="match status" value="1"/>
</dbReference>
<dbReference type="GO" id="GO:0043024">
    <property type="term" value="F:ribosomal small subunit binding"/>
    <property type="evidence" value="ECO:0007669"/>
    <property type="project" value="TreeGrafter"/>
</dbReference>
<dbReference type="Gene3D" id="3.30.160.100">
    <property type="entry name" value="Ribosome hibernation promotion factor-like"/>
    <property type="match status" value="1"/>
</dbReference>
<evidence type="ECO:0000256" key="2">
    <source>
        <dbReference type="SAM" id="MobiDB-lite"/>
    </source>
</evidence>
<protein>
    <recommendedName>
        <fullName evidence="3">Sigma 54 modulation/S30EA ribosomal protein C-terminal domain-containing protein</fullName>
    </recommendedName>
</protein>
<dbReference type="Pfam" id="PF16321">
    <property type="entry name" value="Ribosom_S30AE_C"/>
    <property type="match status" value="1"/>
</dbReference>
<dbReference type="Gene3D" id="3.30.505.50">
    <property type="entry name" value="Sigma 54 modulation/S30EA ribosomal protein, C-terminal domain"/>
    <property type="match status" value="1"/>
</dbReference>
<keyword evidence="1" id="KW-0810">Translation regulation</keyword>
<dbReference type="InterPro" id="IPR036567">
    <property type="entry name" value="RHF-like"/>
</dbReference>
<reference evidence="4" key="1">
    <citation type="submission" date="2021-01" db="EMBL/GenBank/DDBJ databases">
        <authorList>
            <person name="Corre E."/>
            <person name="Pelletier E."/>
            <person name="Niang G."/>
            <person name="Scheremetjew M."/>
            <person name="Finn R."/>
            <person name="Kale V."/>
            <person name="Holt S."/>
            <person name="Cochrane G."/>
            <person name="Meng A."/>
            <person name="Brown T."/>
            <person name="Cohen L."/>
        </authorList>
    </citation>
    <scope>NUCLEOTIDE SEQUENCE</scope>
    <source>
        <strain evidence="4">CCMP645</strain>
    </source>
</reference>
<organism evidence="4">
    <name type="scientific">Chrysotila carterae</name>
    <name type="common">Marine alga</name>
    <name type="synonym">Syracosphaera carterae</name>
    <dbReference type="NCBI Taxonomy" id="13221"/>
    <lineage>
        <taxon>Eukaryota</taxon>
        <taxon>Haptista</taxon>
        <taxon>Haptophyta</taxon>
        <taxon>Prymnesiophyceae</taxon>
        <taxon>Isochrysidales</taxon>
        <taxon>Isochrysidaceae</taxon>
        <taxon>Chrysotila</taxon>
    </lineage>
</organism>
<evidence type="ECO:0000259" key="3">
    <source>
        <dbReference type="Pfam" id="PF16321"/>
    </source>
</evidence>
<dbReference type="InterPro" id="IPR032528">
    <property type="entry name" value="Ribosom_S30AE_C"/>
</dbReference>
<evidence type="ECO:0000256" key="1">
    <source>
        <dbReference type="ARBA" id="ARBA00022845"/>
    </source>
</evidence>
<dbReference type="InterPro" id="IPR034694">
    <property type="entry name" value="HPF_long/plastid"/>
</dbReference>
<accession>A0A7S4BHE5</accession>
<feature type="region of interest" description="Disordered" evidence="2">
    <location>
        <begin position="137"/>
        <end position="158"/>
    </location>
</feature>
<dbReference type="GO" id="GO:0045900">
    <property type="term" value="P:negative regulation of translational elongation"/>
    <property type="evidence" value="ECO:0007669"/>
    <property type="project" value="TreeGrafter"/>
</dbReference>
<proteinExistence type="inferred from homology"/>
<dbReference type="CDD" id="cd00552">
    <property type="entry name" value="RaiA"/>
    <property type="match status" value="1"/>
</dbReference>
<dbReference type="Pfam" id="PF02482">
    <property type="entry name" value="Ribosomal_S30AE"/>
    <property type="match status" value="1"/>
</dbReference>
<dbReference type="InterPro" id="IPR038416">
    <property type="entry name" value="Ribosom_S30AE_C_sf"/>
</dbReference>
<gene>
    <name evidence="4" type="ORF">PCAR00345_LOCUS18636</name>
</gene>
<evidence type="ECO:0000313" key="4">
    <source>
        <dbReference type="EMBL" id="CAE0766024.1"/>
    </source>
</evidence>
<dbReference type="PANTHER" id="PTHR33231:SF1">
    <property type="entry name" value="30S RIBOSOMAL PROTEIN"/>
    <property type="match status" value="1"/>
</dbReference>
<sequence length="242" mass="26947">MFPLAAARKQGMRVAVFFGCITIAHALAPGLSLKTGNDLTLTPALSKYANDKVGKYLERYDDVLQSASLQMKVEHRGHDREHQGLDAHIAEITATCVDKQVIRVEQSSDDMYASLDKLSDRLGRVLRKYKDRKNSKRSAVRTSAISEAMDDVDDENDDENDAAIDIATDAASASSSVPLPETPWTLVRKKTFPMPPISVEEALLCLEYIDHDFYVFRNKESNEINVVYKREGSGVGLIEPEQ</sequence>
<dbReference type="InterPro" id="IPR050574">
    <property type="entry name" value="HPF/YfiA_ribosome-assoc"/>
</dbReference>
<dbReference type="EMBL" id="HBIZ01029293">
    <property type="protein sequence ID" value="CAE0766024.1"/>
    <property type="molecule type" value="Transcribed_RNA"/>
</dbReference>
<dbReference type="SUPFAM" id="SSF69754">
    <property type="entry name" value="Ribosome binding protein Y (YfiA homologue)"/>
    <property type="match status" value="1"/>
</dbReference>
<dbReference type="GO" id="GO:0022627">
    <property type="term" value="C:cytosolic small ribosomal subunit"/>
    <property type="evidence" value="ECO:0007669"/>
    <property type="project" value="TreeGrafter"/>
</dbReference>